<evidence type="ECO:0000313" key="3">
    <source>
        <dbReference type="Proteomes" id="UP001189225"/>
    </source>
</evidence>
<dbReference type="AlphaFoldDB" id="A0AB72X4Z8"/>
<feature type="transmembrane region" description="Helical" evidence="1">
    <location>
        <begin position="282"/>
        <end position="301"/>
    </location>
</feature>
<keyword evidence="3" id="KW-1185">Reference proteome</keyword>
<gene>
    <name evidence="2" type="ORF">R16034_04105</name>
</gene>
<evidence type="ECO:0000256" key="1">
    <source>
        <dbReference type="SAM" id="Phobius"/>
    </source>
</evidence>
<dbReference type="GO" id="GO:0005886">
    <property type="term" value="C:plasma membrane"/>
    <property type="evidence" value="ECO:0007669"/>
    <property type="project" value="TreeGrafter"/>
</dbReference>
<dbReference type="EMBL" id="CATWHI010000006">
    <property type="protein sequence ID" value="CAJ0744090.1"/>
    <property type="molecule type" value="Genomic_DNA"/>
</dbReference>
<dbReference type="PANTHER" id="PTHR32309:SF13">
    <property type="entry name" value="FERRIC ENTEROBACTIN TRANSPORT PROTEIN FEPE"/>
    <property type="match status" value="1"/>
</dbReference>
<evidence type="ECO:0000313" key="2">
    <source>
        <dbReference type="EMBL" id="CAJ0744090.1"/>
    </source>
</evidence>
<comment type="caution">
    <text evidence="2">The sequence shown here is derived from an EMBL/GenBank/DDBJ whole genome shotgun (WGS) entry which is preliminary data.</text>
</comment>
<accession>A0AB72X4Z8</accession>
<keyword evidence="1" id="KW-1133">Transmembrane helix</keyword>
<keyword evidence="1" id="KW-0472">Membrane</keyword>
<dbReference type="Proteomes" id="UP001189225">
    <property type="component" value="Unassembled WGS sequence"/>
</dbReference>
<dbReference type="InterPro" id="IPR050445">
    <property type="entry name" value="Bact_polysacc_biosynth/exp"/>
</dbReference>
<evidence type="ECO:0008006" key="4">
    <source>
        <dbReference type="Google" id="ProtNLM"/>
    </source>
</evidence>
<sequence>MHISRPVGSRARRVTIGIEWEKANHMRTVVTSKSLSLSELARLFANSSRLILASVVGGMAAGFLTSQVVHPRWVATMAIQLGQVTTVSRNGLTSLPIENQLTAADRYNTPGYRLQVIKELGLQPTGSAQANLIFDTLKATPGRGPNVVNAQVSAYSREQAAAALEAAFRVFSAAHRELFEQATKTMQDSLVSATARLKATQQNYAMTERGLNSATPRGSTGINSARDVLMTNMAALLSEQIVTLQQEVAVYEDALSPLRSYPTRAIGPVYVPARSQTPSTTMFIAAGALLGLVAGAGLALLRNSDDIA</sequence>
<keyword evidence="1" id="KW-0812">Transmembrane</keyword>
<name>A0AB72X4Z8_9RALS</name>
<dbReference type="GO" id="GO:0004713">
    <property type="term" value="F:protein tyrosine kinase activity"/>
    <property type="evidence" value="ECO:0007669"/>
    <property type="project" value="TreeGrafter"/>
</dbReference>
<reference evidence="2 3" key="1">
    <citation type="submission" date="2023-07" db="EMBL/GenBank/DDBJ databases">
        <authorList>
            <person name="Peeters C."/>
        </authorList>
    </citation>
    <scope>NUCLEOTIDE SEQUENCE [LARGE SCALE GENOMIC DNA]</scope>
    <source>
        <strain evidence="2 3">R-16034</strain>
    </source>
</reference>
<protein>
    <recommendedName>
        <fullName evidence="4">Polysaccharide chain length determinant N-terminal domain-containing protein</fullName>
    </recommendedName>
</protein>
<proteinExistence type="predicted"/>
<organism evidence="2 3">
    <name type="scientific">Ralstonia edaphi</name>
    <dbReference type="NCBI Taxonomy" id="3058599"/>
    <lineage>
        <taxon>Bacteria</taxon>
        <taxon>Pseudomonadati</taxon>
        <taxon>Pseudomonadota</taxon>
        <taxon>Betaproteobacteria</taxon>
        <taxon>Burkholderiales</taxon>
        <taxon>Burkholderiaceae</taxon>
        <taxon>Ralstonia</taxon>
    </lineage>
</organism>
<dbReference type="PANTHER" id="PTHR32309">
    <property type="entry name" value="TYROSINE-PROTEIN KINASE"/>
    <property type="match status" value="1"/>
</dbReference>